<name>A0A381R755_9ZZZZ</name>
<dbReference type="Gene3D" id="1.20.140.10">
    <property type="entry name" value="Butyryl-CoA Dehydrogenase, subunit A, domain 3"/>
    <property type="match status" value="1"/>
</dbReference>
<sequence length="383" mass="40334">MTDLLADARSLGPSLAERSEVIEAARDLPDDVVADLRDADLFRLFVPASLGGPEADVLTGIDTIAEVSRHDGGAGWSVMIAGTSSLMAGFLEHEHAQTIYGSPDSCTGGFAAPMGTARIVDGGLSVSGTWAWGSGTRHCTWIGGGTRLVDDAGQPIRRDDGLYAPFTFFHLDDVEFLDTWHVTGLSGSGSGDYTVTDAFVPEGRWVQIMSAEPTLDGPLWRFPFYGMLACGIAAVAIGLLDGAVSRFGELASTKKPMGSGRTLAERASGQAAVSNAEATARSTRAFLHDVLGNAWETASGGNPLTVEHRRSLRLAACDASQRCADALILLGREAGGEAVYLREPLQRAVRDGQVAATHAMVAPRIHELTGRLALGLDTDVTLL</sequence>
<dbReference type="PIRSF" id="PIRSF016578">
    <property type="entry name" value="HsaA"/>
    <property type="match status" value="1"/>
</dbReference>
<dbReference type="SUPFAM" id="SSF56645">
    <property type="entry name" value="Acyl-CoA dehydrogenase NM domain-like"/>
    <property type="match status" value="1"/>
</dbReference>
<dbReference type="Pfam" id="PF08028">
    <property type="entry name" value="Acyl-CoA_dh_2"/>
    <property type="match status" value="1"/>
</dbReference>
<dbReference type="SUPFAM" id="SSF47203">
    <property type="entry name" value="Acyl-CoA dehydrogenase C-terminal domain-like"/>
    <property type="match status" value="1"/>
</dbReference>
<proteinExistence type="predicted"/>
<protein>
    <recommendedName>
        <fullName evidence="2">Acyl-CoA dehydrogenase C-terminal domain-containing protein</fullName>
    </recommendedName>
</protein>
<keyword evidence="1" id="KW-0560">Oxidoreductase</keyword>
<dbReference type="Gene3D" id="1.10.540.10">
    <property type="entry name" value="Acyl-CoA dehydrogenase/oxidase, N-terminal domain"/>
    <property type="match status" value="1"/>
</dbReference>
<evidence type="ECO:0000259" key="2">
    <source>
        <dbReference type="Pfam" id="PF08028"/>
    </source>
</evidence>
<organism evidence="3">
    <name type="scientific">marine metagenome</name>
    <dbReference type="NCBI Taxonomy" id="408172"/>
    <lineage>
        <taxon>unclassified sequences</taxon>
        <taxon>metagenomes</taxon>
        <taxon>ecological metagenomes</taxon>
    </lineage>
</organism>
<dbReference type="InterPro" id="IPR036250">
    <property type="entry name" value="AcylCo_DH-like_C"/>
</dbReference>
<gene>
    <name evidence="3" type="ORF">METZ01_LOCUS40440</name>
</gene>
<reference evidence="3" key="1">
    <citation type="submission" date="2018-05" db="EMBL/GenBank/DDBJ databases">
        <authorList>
            <person name="Lanie J.A."/>
            <person name="Ng W.-L."/>
            <person name="Kazmierczak K.M."/>
            <person name="Andrzejewski T.M."/>
            <person name="Davidsen T.M."/>
            <person name="Wayne K.J."/>
            <person name="Tettelin H."/>
            <person name="Glass J.I."/>
            <person name="Rusch D."/>
            <person name="Podicherti R."/>
            <person name="Tsui H.-C.T."/>
            <person name="Winkler M.E."/>
        </authorList>
    </citation>
    <scope>NUCLEOTIDE SEQUENCE</scope>
</reference>
<evidence type="ECO:0000256" key="1">
    <source>
        <dbReference type="ARBA" id="ARBA00023002"/>
    </source>
</evidence>
<dbReference type="InterPro" id="IPR046373">
    <property type="entry name" value="Acyl-CoA_Oxase/DH_mid-dom_sf"/>
</dbReference>
<dbReference type="InterPro" id="IPR009100">
    <property type="entry name" value="AcylCoA_DH/oxidase_NM_dom_sf"/>
</dbReference>
<evidence type="ECO:0000313" key="3">
    <source>
        <dbReference type="EMBL" id="SUZ87586.1"/>
    </source>
</evidence>
<dbReference type="Gene3D" id="2.40.110.10">
    <property type="entry name" value="Butyryl-CoA Dehydrogenase, subunit A, domain 2"/>
    <property type="match status" value="1"/>
</dbReference>
<feature type="domain" description="Acyl-CoA dehydrogenase C-terminal" evidence="2">
    <location>
        <begin position="231"/>
        <end position="362"/>
    </location>
</feature>
<dbReference type="EMBL" id="UINC01001731">
    <property type="protein sequence ID" value="SUZ87586.1"/>
    <property type="molecule type" value="Genomic_DNA"/>
</dbReference>
<dbReference type="GO" id="GO:0050660">
    <property type="term" value="F:flavin adenine dinucleotide binding"/>
    <property type="evidence" value="ECO:0007669"/>
    <property type="project" value="InterPro"/>
</dbReference>
<dbReference type="InterPro" id="IPR013107">
    <property type="entry name" value="Acyl-CoA_DH_C"/>
</dbReference>
<dbReference type="AlphaFoldDB" id="A0A381R755"/>
<dbReference type="GO" id="GO:0016627">
    <property type="term" value="F:oxidoreductase activity, acting on the CH-CH group of donors"/>
    <property type="evidence" value="ECO:0007669"/>
    <property type="project" value="InterPro"/>
</dbReference>
<dbReference type="InterPro" id="IPR037069">
    <property type="entry name" value="AcylCoA_DH/ox_N_sf"/>
</dbReference>
<accession>A0A381R755</accession>